<evidence type="ECO:0000313" key="11">
    <source>
        <dbReference type="Proteomes" id="UP000245609"/>
    </source>
</evidence>
<evidence type="ECO:0008006" key="12">
    <source>
        <dbReference type="Google" id="ProtNLM"/>
    </source>
</evidence>
<dbReference type="InterPro" id="IPR045113">
    <property type="entry name" value="Rpb7-like"/>
</dbReference>
<comment type="similarity">
    <text evidence="2">Belongs to the eukaryotic RPA43 RNA polymerase subunit family.</text>
</comment>
<evidence type="ECO:0000256" key="7">
    <source>
        <dbReference type="SAM" id="MobiDB-lite"/>
    </source>
</evidence>
<dbReference type="Pfam" id="PF17875">
    <property type="entry name" value="RPA43_OB"/>
    <property type="match status" value="1"/>
</dbReference>
<evidence type="ECO:0000256" key="6">
    <source>
        <dbReference type="ARBA" id="ARBA00023242"/>
    </source>
</evidence>
<dbReference type="GO" id="GO:0006362">
    <property type="term" value="P:transcription elongation by RNA polymerase I"/>
    <property type="evidence" value="ECO:0007669"/>
    <property type="project" value="TreeGrafter"/>
</dbReference>
<dbReference type="Proteomes" id="UP000245609">
    <property type="component" value="Unassembled WGS sequence"/>
</dbReference>
<accession>A0A2T9ZK83</accession>
<evidence type="ECO:0000259" key="8">
    <source>
        <dbReference type="Pfam" id="PF03876"/>
    </source>
</evidence>
<reference evidence="10 11" key="1">
    <citation type="journal article" date="2018" name="MBio">
        <title>Comparative Genomics Reveals the Core Gene Toolbox for the Fungus-Insect Symbiosis.</title>
        <authorList>
            <person name="Wang Y."/>
            <person name="Stata M."/>
            <person name="Wang W."/>
            <person name="Stajich J.E."/>
            <person name="White M.M."/>
            <person name="Moncalvo J.M."/>
        </authorList>
    </citation>
    <scope>NUCLEOTIDE SEQUENCE [LARGE SCALE GENOMIC DNA]</scope>
    <source>
        <strain evidence="10 11">SC-DP-2</strain>
    </source>
</reference>
<dbReference type="EMBL" id="MBFS01000053">
    <property type="protein sequence ID" value="PVV04985.1"/>
    <property type="molecule type" value="Genomic_DNA"/>
</dbReference>
<dbReference type="Gene3D" id="3.30.1490.120">
    <property type="entry name" value="RNA polymerase Rpb7-like, N-terminal domain"/>
    <property type="match status" value="1"/>
</dbReference>
<comment type="subcellular location">
    <subcellularLocation>
        <location evidence="1">Nucleus</location>
        <location evidence="1">Nucleolus</location>
    </subcellularLocation>
</comment>
<name>A0A2T9ZK83_9FUNG</name>
<dbReference type="STRING" id="133381.A0A2T9ZK83"/>
<dbReference type="InterPro" id="IPR036898">
    <property type="entry name" value="RNA_pol_Rpb7-like_N_sf"/>
</dbReference>
<evidence type="ECO:0000256" key="5">
    <source>
        <dbReference type="ARBA" id="ARBA00023163"/>
    </source>
</evidence>
<keyword evidence="3" id="KW-0240">DNA-directed RNA polymerase</keyword>
<feature type="domain" description="RNA polymerase Rpb7-like N-terminal" evidence="8">
    <location>
        <begin position="118"/>
        <end position="172"/>
    </location>
</feature>
<dbReference type="GO" id="GO:0006352">
    <property type="term" value="P:DNA-templated transcription initiation"/>
    <property type="evidence" value="ECO:0007669"/>
    <property type="project" value="InterPro"/>
</dbReference>
<evidence type="ECO:0000259" key="9">
    <source>
        <dbReference type="Pfam" id="PF17875"/>
    </source>
</evidence>
<dbReference type="PANTHER" id="PTHR12709:SF5">
    <property type="entry name" value="DNA-DIRECTED RNA POLYMERASE I SUBUNIT RPA43"/>
    <property type="match status" value="1"/>
</dbReference>
<evidence type="ECO:0000256" key="4">
    <source>
        <dbReference type="ARBA" id="ARBA00022553"/>
    </source>
</evidence>
<comment type="caution">
    <text evidence="10">The sequence shown here is derived from an EMBL/GenBank/DDBJ whole genome shotgun (WGS) entry which is preliminary data.</text>
</comment>
<dbReference type="Gene3D" id="2.40.50.1060">
    <property type="match status" value="1"/>
</dbReference>
<feature type="compositionally biased region" description="Basic and acidic residues" evidence="7">
    <location>
        <begin position="20"/>
        <end position="29"/>
    </location>
</feature>
<organism evidence="10 11">
    <name type="scientific">Smittium megazygosporum</name>
    <dbReference type="NCBI Taxonomy" id="133381"/>
    <lineage>
        <taxon>Eukaryota</taxon>
        <taxon>Fungi</taxon>
        <taxon>Fungi incertae sedis</taxon>
        <taxon>Zoopagomycota</taxon>
        <taxon>Kickxellomycotina</taxon>
        <taxon>Harpellomycetes</taxon>
        <taxon>Harpellales</taxon>
        <taxon>Legeriomycetaceae</taxon>
        <taxon>Smittium</taxon>
    </lineage>
</organism>
<gene>
    <name evidence="10" type="ORF">BB560_000494</name>
</gene>
<evidence type="ECO:0000256" key="3">
    <source>
        <dbReference type="ARBA" id="ARBA00022478"/>
    </source>
</evidence>
<keyword evidence="4" id="KW-0597">Phosphoprotein</keyword>
<feature type="domain" description="RPA43 OB" evidence="9">
    <location>
        <begin position="187"/>
        <end position="305"/>
    </location>
</feature>
<keyword evidence="5" id="KW-0804">Transcription</keyword>
<evidence type="ECO:0000256" key="1">
    <source>
        <dbReference type="ARBA" id="ARBA00004604"/>
    </source>
</evidence>
<dbReference type="AlphaFoldDB" id="A0A2T9ZK83"/>
<feature type="region of interest" description="Disordered" evidence="7">
    <location>
        <begin position="238"/>
        <end position="278"/>
    </location>
</feature>
<sequence>MKRQNTENITSKRKSKKSKKSTEELKAIAEPEVQQSINSQEIVLEDTEIPEPSNEHVTNLNEQEISLDFEEDESAPIEKKEESEPDYTVLFSKSAEKSERKSKKNNFSDFFMTKSEIIITLAPSLLLKPEDGIYETLNGMLLKFVPQLHGVVLTYSNVEFVSQYGRILYDYPQVQFKTSAEFLIWRPKRGLTLEGMINIQSPGHIGILLYDTFNVTIPKANIPSGLYEWVEFETPGIEQEDTTEQDEEEILDASPENDASKQAEPKATQGNKSYAKTQTITQTGQWVDKLTRKAIGNNGYLEFKVTE</sequence>
<feature type="region of interest" description="Disordered" evidence="7">
    <location>
        <begin position="1"/>
        <end position="33"/>
    </location>
</feature>
<feature type="compositionally biased region" description="Polar residues" evidence="7">
    <location>
        <begin position="268"/>
        <end position="278"/>
    </location>
</feature>
<dbReference type="InterPro" id="IPR041178">
    <property type="entry name" value="RPA43_OB"/>
</dbReference>
<dbReference type="InterPro" id="IPR005576">
    <property type="entry name" value="Rpb7-like_N"/>
</dbReference>
<evidence type="ECO:0000313" key="10">
    <source>
        <dbReference type="EMBL" id="PVV04985.1"/>
    </source>
</evidence>
<keyword evidence="6" id="KW-0539">Nucleus</keyword>
<dbReference type="OrthoDB" id="10250504at2759"/>
<dbReference type="GO" id="GO:0005736">
    <property type="term" value="C:RNA polymerase I complex"/>
    <property type="evidence" value="ECO:0007669"/>
    <property type="project" value="TreeGrafter"/>
</dbReference>
<proteinExistence type="inferred from homology"/>
<dbReference type="Pfam" id="PF03876">
    <property type="entry name" value="SHS2_Rpb7-N"/>
    <property type="match status" value="1"/>
</dbReference>
<protein>
    <recommendedName>
        <fullName evidence="12">RPA43 OB domain-containing protein</fullName>
    </recommendedName>
</protein>
<evidence type="ECO:0000256" key="2">
    <source>
        <dbReference type="ARBA" id="ARBA00005930"/>
    </source>
</evidence>
<keyword evidence="11" id="KW-1185">Reference proteome</keyword>
<feature type="compositionally biased region" description="Acidic residues" evidence="7">
    <location>
        <begin position="238"/>
        <end position="251"/>
    </location>
</feature>
<dbReference type="PANTHER" id="PTHR12709">
    <property type="entry name" value="DNA-DIRECTED RNA POLYMERASE II, III"/>
    <property type="match status" value="1"/>
</dbReference>